<keyword evidence="6" id="KW-0805">Transcription regulation</keyword>
<evidence type="ECO:0000259" key="12">
    <source>
        <dbReference type="PROSITE" id="PS50110"/>
    </source>
</evidence>
<dbReference type="Pfam" id="PF00072">
    <property type="entry name" value="Response_reg"/>
    <property type="match status" value="1"/>
</dbReference>
<feature type="modified residue" description="4-aspartylphosphate" evidence="10">
    <location>
        <position position="54"/>
    </location>
</feature>
<keyword evidence="14" id="KW-1185">Reference proteome</keyword>
<dbReference type="GO" id="GO:0043565">
    <property type="term" value="F:sequence-specific DNA binding"/>
    <property type="evidence" value="ECO:0007669"/>
    <property type="project" value="InterPro"/>
</dbReference>
<dbReference type="GO" id="GO:0005737">
    <property type="term" value="C:cytoplasm"/>
    <property type="evidence" value="ECO:0007669"/>
    <property type="project" value="UniProtKB-SubCell"/>
</dbReference>
<comment type="caution">
    <text evidence="13">The sequence shown here is derived from an EMBL/GenBank/DDBJ whole genome shotgun (WGS) entry which is preliminary data.</text>
</comment>
<feature type="domain" description="Response regulatory" evidence="12">
    <location>
        <begin position="2"/>
        <end position="119"/>
    </location>
</feature>
<dbReference type="InterPro" id="IPR009057">
    <property type="entry name" value="Homeodomain-like_sf"/>
</dbReference>
<dbReference type="InterPro" id="IPR001789">
    <property type="entry name" value="Sig_transdc_resp-reg_receiver"/>
</dbReference>
<protein>
    <recommendedName>
        <fullName evidence="2">Stage 0 sporulation protein A homolog</fullName>
    </recommendedName>
</protein>
<dbReference type="CDD" id="cd17536">
    <property type="entry name" value="REC_YesN-like"/>
    <property type="match status" value="1"/>
</dbReference>
<dbReference type="Proteomes" id="UP000306509">
    <property type="component" value="Unassembled WGS sequence"/>
</dbReference>
<dbReference type="InterPro" id="IPR051552">
    <property type="entry name" value="HptR"/>
</dbReference>
<evidence type="ECO:0000256" key="7">
    <source>
        <dbReference type="ARBA" id="ARBA00023125"/>
    </source>
</evidence>
<dbReference type="RefSeq" id="WP_161597400.1">
    <property type="nucleotide sequence ID" value="NZ_QGQD01000074.1"/>
</dbReference>
<evidence type="ECO:0000256" key="2">
    <source>
        <dbReference type="ARBA" id="ARBA00018672"/>
    </source>
</evidence>
<reference evidence="13 14" key="1">
    <citation type="journal article" date="2019" name="Anaerobe">
        <title>Detection of Robinsoniella peoriensis in multiple bone samples of a trauma patient.</title>
        <authorList>
            <person name="Schrottner P."/>
            <person name="Hartwich K."/>
            <person name="Bunk B."/>
            <person name="Schober I."/>
            <person name="Helbig S."/>
            <person name="Rudolph W.W."/>
            <person name="Gunzer F."/>
        </authorList>
    </citation>
    <scope>NUCLEOTIDE SEQUENCE [LARGE SCALE GENOMIC DNA]</scope>
    <source>
        <strain evidence="13 14">DSM 106044</strain>
    </source>
</reference>
<evidence type="ECO:0000259" key="11">
    <source>
        <dbReference type="PROSITE" id="PS01124"/>
    </source>
</evidence>
<evidence type="ECO:0000256" key="9">
    <source>
        <dbReference type="ARBA" id="ARBA00024867"/>
    </source>
</evidence>
<dbReference type="SUPFAM" id="SSF52172">
    <property type="entry name" value="CheY-like"/>
    <property type="match status" value="1"/>
</dbReference>
<dbReference type="Gene3D" id="1.10.10.60">
    <property type="entry name" value="Homeodomain-like"/>
    <property type="match status" value="2"/>
</dbReference>
<feature type="domain" description="HTH araC/xylS-type" evidence="11">
    <location>
        <begin position="408"/>
        <end position="506"/>
    </location>
</feature>
<dbReference type="Gene3D" id="3.40.50.2300">
    <property type="match status" value="1"/>
</dbReference>
<evidence type="ECO:0000256" key="5">
    <source>
        <dbReference type="ARBA" id="ARBA00023012"/>
    </source>
</evidence>
<dbReference type="SUPFAM" id="SSF46689">
    <property type="entry name" value="Homeodomain-like"/>
    <property type="match status" value="2"/>
</dbReference>
<comment type="subcellular location">
    <subcellularLocation>
        <location evidence="1">Cytoplasm</location>
    </subcellularLocation>
</comment>
<keyword evidence="3" id="KW-0963">Cytoplasm</keyword>
<dbReference type="InterPro" id="IPR011006">
    <property type="entry name" value="CheY-like_superfamily"/>
</dbReference>
<dbReference type="PANTHER" id="PTHR42713">
    <property type="entry name" value="HISTIDINE KINASE-RELATED"/>
    <property type="match status" value="1"/>
</dbReference>
<evidence type="ECO:0000256" key="3">
    <source>
        <dbReference type="ARBA" id="ARBA00022490"/>
    </source>
</evidence>
<evidence type="ECO:0000256" key="1">
    <source>
        <dbReference type="ARBA" id="ARBA00004496"/>
    </source>
</evidence>
<organism evidence="13 14">
    <name type="scientific">Robinsoniella peoriensis</name>
    <dbReference type="NCBI Taxonomy" id="180332"/>
    <lineage>
        <taxon>Bacteria</taxon>
        <taxon>Bacillati</taxon>
        <taxon>Bacillota</taxon>
        <taxon>Clostridia</taxon>
        <taxon>Lachnospirales</taxon>
        <taxon>Lachnospiraceae</taxon>
        <taxon>Robinsoniella</taxon>
    </lineage>
</organism>
<sequence length="508" mass="58286">MRIVIVEDEAPIREGLGKILKKIDPGYELAGTASDGIDGLRLVKRELPDLLIMDIKMPDMDGLTMLGKLRKEKVDCKVIVLTAYSDFNFAKQAIELGIENYLLKPIKIPELKHALKQVEESLAEQRHVDPVMNLDHIFRSGILGQLEIDDQMDKFISEKYGFHTADPIFLFVIRLGTAYDSCQDLLIDLLKDIGNHCSNFSSVVLENESRHAVIVVVYHTAEGKQAEQYFAKSVVPMLIANLGDKGLYGWAKSDGIAGLTDAFKQIWKDMEWNLSGIDKGMICNEIIEGILTYPYKYPMDIETQVKNALMRRDKKEFERCLREFSRLSREEIYYPREIKEGCIRFTWAILNTAKEFAGTGEELYVQKILQAVLDAICWDDILEALRQVFEQMIPQDSLEGQQVGYMVQRTQNMIQEYYNQGISLEMIARKLNVSEEYLSSQFKKETGSSFTETLRRYKIDKVKKLLLESGLKLNQIAVMAGYSDPKYMSKVFKEEVGMLPAEYRKTYK</sequence>
<dbReference type="GO" id="GO:0000160">
    <property type="term" value="P:phosphorelay signal transduction system"/>
    <property type="evidence" value="ECO:0007669"/>
    <property type="project" value="UniProtKB-KW"/>
</dbReference>
<dbReference type="SMART" id="SM00342">
    <property type="entry name" value="HTH_ARAC"/>
    <property type="match status" value="1"/>
</dbReference>
<dbReference type="Pfam" id="PF12833">
    <property type="entry name" value="HTH_18"/>
    <property type="match status" value="1"/>
</dbReference>
<dbReference type="AlphaFoldDB" id="A0A4U8Q380"/>
<dbReference type="PROSITE" id="PS50110">
    <property type="entry name" value="RESPONSE_REGULATORY"/>
    <property type="match status" value="1"/>
</dbReference>
<dbReference type="PANTHER" id="PTHR42713:SF3">
    <property type="entry name" value="TRANSCRIPTIONAL REGULATORY PROTEIN HPTR"/>
    <property type="match status" value="1"/>
</dbReference>
<evidence type="ECO:0000256" key="8">
    <source>
        <dbReference type="ARBA" id="ARBA00023163"/>
    </source>
</evidence>
<keyword evidence="8" id="KW-0804">Transcription</keyword>
<evidence type="ECO:0000313" key="13">
    <source>
        <dbReference type="EMBL" id="TLC99219.1"/>
    </source>
</evidence>
<dbReference type="InterPro" id="IPR018060">
    <property type="entry name" value="HTH_AraC"/>
</dbReference>
<dbReference type="STRING" id="180332.GCA_000797495_01836"/>
<dbReference type="EMBL" id="QGQD01000074">
    <property type="protein sequence ID" value="TLC99219.1"/>
    <property type="molecule type" value="Genomic_DNA"/>
</dbReference>
<name>A0A4U8Q380_9FIRM</name>
<keyword evidence="7" id="KW-0238">DNA-binding</keyword>
<keyword evidence="5" id="KW-0902">Two-component regulatory system</keyword>
<dbReference type="PROSITE" id="PS01124">
    <property type="entry name" value="HTH_ARAC_FAMILY_2"/>
    <property type="match status" value="1"/>
</dbReference>
<dbReference type="SMART" id="SM00448">
    <property type="entry name" value="REC"/>
    <property type="match status" value="1"/>
</dbReference>
<evidence type="ECO:0000256" key="10">
    <source>
        <dbReference type="PROSITE-ProRule" id="PRU00169"/>
    </source>
</evidence>
<dbReference type="GO" id="GO:0003700">
    <property type="term" value="F:DNA-binding transcription factor activity"/>
    <property type="evidence" value="ECO:0007669"/>
    <property type="project" value="InterPro"/>
</dbReference>
<gene>
    <name evidence="13" type="ORF">DSM106044_03997</name>
</gene>
<evidence type="ECO:0000256" key="4">
    <source>
        <dbReference type="ARBA" id="ARBA00022553"/>
    </source>
</evidence>
<comment type="function">
    <text evidence="9">May play the central regulatory role in sporulation. It may be an element of the effector pathway responsible for the activation of sporulation genes in response to nutritional stress. Spo0A may act in concert with spo0H (a sigma factor) to control the expression of some genes that are critical to the sporulation process.</text>
</comment>
<evidence type="ECO:0000313" key="14">
    <source>
        <dbReference type="Proteomes" id="UP000306509"/>
    </source>
</evidence>
<proteinExistence type="predicted"/>
<keyword evidence="4 10" id="KW-0597">Phosphoprotein</keyword>
<accession>A0A4U8Q380</accession>
<evidence type="ECO:0000256" key="6">
    <source>
        <dbReference type="ARBA" id="ARBA00023015"/>
    </source>
</evidence>